<name>A0A814WS25_ADIRI</name>
<protein>
    <submittedName>
        <fullName evidence="1">Uncharacterized protein</fullName>
    </submittedName>
</protein>
<proteinExistence type="predicted"/>
<evidence type="ECO:0000313" key="2">
    <source>
        <dbReference type="Proteomes" id="UP000663828"/>
    </source>
</evidence>
<reference evidence="1" key="1">
    <citation type="submission" date="2021-02" db="EMBL/GenBank/DDBJ databases">
        <authorList>
            <person name="Nowell W R."/>
        </authorList>
    </citation>
    <scope>NUCLEOTIDE SEQUENCE</scope>
</reference>
<evidence type="ECO:0000313" key="1">
    <source>
        <dbReference type="EMBL" id="CAF1206204.1"/>
    </source>
</evidence>
<keyword evidence="2" id="KW-1185">Reference proteome</keyword>
<gene>
    <name evidence="1" type="ORF">XAT740_LOCUS23940</name>
</gene>
<organism evidence="1 2">
    <name type="scientific">Adineta ricciae</name>
    <name type="common">Rotifer</name>
    <dbReference type="NCBI Taxonomy" id="249248"/>
    <lineage>
        <taxon>Eukaryota</taxon>
        <taxon>Metazoa</taxon>
        <taxon>Spiralia</taxon>
        <taxon>Gnathifera</taxon>
        <taxon>Rotifera</taxon>
        <taxon>Eurotatoria</taxon>
        <taxon>Bdelloidea</taxon>
        <taxon>Adinetida</taxon>
        <taxon>Adinetidae</taxon>
        <taxon>Adineta</taxon>
    </lineage>
</organism>
<dbReference type="AlphaFoldDB" id="A0A814WS25"/>
<comment type="caution">
    <text evidence="1">The sequence shown here is derived from an EMBL/GenBank/DDBJ whole genome shotgun (WGS) entry which is preliminary data.</text>
</comment>
<dbReference type="Proteomes" id="UP000663828">
    <property type="component" value="Unassembled WGS sequence"/>
</dbReference>
<accession>A0A814WS25</accession>
<dbReference type="EMBL" id="CAJNOR010001829">
    <property type="protein sequence ID" value="CAF1206204.1"/>
    <property type="molecule type" value="Genomic_DNA"/>
</dbReference>
<sequence length="79" mass="8885">MASNHKLSDTKRKEFDDHFKTVSDKLPACPKCKSKADVIPSVQGKPTSELQLYAAEGHVKLSGCCHRYNGWCKNCEQFI</sequence>